<reference evidence="18" key="1">
    <citation type="journal article" date="2020" name="mSystems">
        <title>Genome- and Community-Level Interaction Insights into Carbon Utilization and Element Cycling Functions of Hydrothermarchaeota in Hydrothermal Sediment.</title>
        <authorList>
            <person name="Zhou Z."/>
            <person name="Liu Y."/>
            <person name="Xu W."/>
            <person name="Pan J."/>
            <person name="Luo Z.H."/>
            <person name="Li M."/>
        </authorList>
    </citation>
    <scope>NUCLEOTIDE SEQUENCE [LARGE SCALE GENOMIC DNA]</scope>
    <source>
        <strain evidence="18">SpSt-477</strain>
    </source>
</reference>
<accession>A0A7C4RQW1</accession>
<proteinExistence type="inferred from homology"/>
<dbReference type="Gene3D" id="3.40.50.300">
    <property type="entry name" value="P-loop containing nucleotide triphosphate hydrolases"/>
    <property type="match status" value="2"/>
</dbReference>
<name>A0A7C4RQW1_9BACT</name>
<dbReference type="InterPro" id="IPR004602">
    <property type="entry name" value="UvrA"/>
</dbReference>
<evidence type="ECO:0000256" key="4">
    <source>
        <dbReference type="ARBA" id="ARBA00022737"/>
    </source>
</evidence>
<dbReference type="GO" id="GO:0008270">
    <property type="term" value="F:zinc ion binding"/>
    <property type="evidence" value="ECO:0007669"/>
    <property type="project" value="UniProtKB-KW"/>
</dbReference>
<keyword evidence="12" id="KW-0238">DNA-binding</keyword>
<evidence type="ECO:0000256" key="14">
    <source>
        <dbReference type="ARBA" id="ARBA00038000"/>
    </source>
</evidence>
<evidence type="ECO:0000256" key="11">
    <source>
        <dbReference type="ARBA" id="ARBA00022881"/>
    </source>
</evidence>
<dbReference type="InterPro" id="IPR003439">
    <property type="entry name" value="ABC_transporter-like_ATP-bd"/>
</dbReference>
<dbReference type="GO" id="GO:0005524">
    <property type="term" value="F:ATP binding"/>
    <property type="evidence" value="ECO:0007669"/>
    <property type="project" value="UniProtKB-KW"/>
</dbReference>
<evidence type="ECO:0000256" key="8">
    <source>
        <dbReference type="ARBA" id="ARBA00022771"/>
    </source>
</evidence>
<dbReference type="PROSITE" id="PS50893">
    <property type="entry name" value="ABC_TRANSPORTER_2"/>
    <property type="match status" value="1"/>
</dbReference>
<evidence type="ECO:0000313" key="18">
    <source>
        <dbReference type="EMBL" id="HGU31972.1"/>
    </source>
</evidence>
<evidence type="ECO:0000256" key="16">
    <source>
        <dbReference type="ARBA" id="ARBA00042156"/>
    </source>
</evidence>
<protein>
    <recommendedName>
        <fullName evidence="15">UvrABC system protein A</fullName>
    </recommendedName>
    <alternativeName>
        <fullName evidence="16">Excinuclease ABC subunit A</fullName>
    </alternativeName>
</protein>
<comment type="subcellular location">
    <subcellularLocation>
        <location evidence="1">Cytoplasm</location>
    </subcellularLocation>
</comment>
<keyword evidence="11" id="KW-0267">Excision nuclease</keyword>
<evidence type="ECO:0000256" key="1">
    <source>
        <dbReference type="ARBA" id="ARBA00004496"/>
    </source>
</evidence>
<dbReference type="GO" id="GO:0009380">
    <property type="term" value="C:excinuclease repair complex"/>
    <property type="evidence" value="ECO:0007669"/>
    <property type="project" value="InterPro"/>
</dbReference>
<keyword evidence="9" id="KW-0862">Zinc</keyword>
<keyword evidence="3" id="KW-0479">Metal-binding</keyword>
<dbReference type="Gene3D" id="3.30.1490.20">
    <property type="entry name" value="ATP-grasp fold, A domain"/>
    <property type="match status" value="1"/>
</dbReference>
<keyword evidence="10" id="KW-0067">ATP-binding</keyword>
<dbReference type="GO" id="GO:0016887">
    <property type="term" value="F:ATP hydrolysis activity"/>
    <property type="evidence" value="ECO:0007669"/>
    <property type="project" value="InterPro"/>
</dbReference>
<gene>
    <name evidence="18" type="primary">uvrA</name>
    <name evidence="18" type="ORF">ENS29_03845</name>
</gene>
<dbReference type="Gene3D" id="1.10.8.280">
    <property type="entry name" value="ABC transporter ATPase domain-like"/>
    <property type="match status" value="1"/>
</dbReference>
<keyword evidence="5" id="KW-0547">Nucleotide-binding</keyword>
<dbReference type="GO" id="GO:0004518">
    <property type="term" value="F:nuclease activity"/>
    <property type="evidence" value="ECO:0007669"/>
    <property type="project" value="UniProtKB-KW"/>
</dbReference>
<evidence type="ECO:0000256" key="10">
    <source>
        <dbReference type="ARBA" id="ARBA00022840"/>
    </source>
</evidence>
<evidence type="ECO:0000256" key="7">
    <source>
        <dbReference type="ARBA" id="ARBA00022769"/>
    </source>
</evidence>
<dbReference type="InterPro" id="IPR017871">
    <property type="entry name" value="ABC_transporter-like_CS"/>
</dbReference>
<dbReference type="SUPFAM" id="SSF52540">
    <property type="entry name" value="P-loop containing nucleoside triphosphate hydrolases"/>
    <property type="match status" value="2"/>
</dbReference>
<dbReference type="CDD" id="cd03270">
    <property type="entry name" value="ABC_UvrA_I"/>
    <property type="match status" value="1"/>
</dbReference>
<evidence type="ECO:0000256" key="2">
    <source>
        <dbReference type="ARBA" id="ARBA00022490"/>
    </source>
</evidence>
<evidence type="ECO:0000256" key="12">
    <source>
        <dbReference type="ARBA" id="ARBA00023125"/>
    </source>
</evidence>
<feature type="domain" description="ABC transporter" evidence="17">
    <location>
        <begin position="708"/>
        <end position="936"/>
    </location>
</feature>
<organism evidence="18">
    <name type="scientific">Desulfatirhabdium butyrativorans</name>
    <dbReference type="NCBI Taxonomy" id="340467"/>
    <lineage>
        <taxon>Bacteria</taxon>
        <taxon>Pseudomonadati</taxon>
        <taxon>Thermodesulfobacteriota</taxon>
        <taxon>Desulfobacteria</taxon>
        <taxon>Desulfobacterales</taxon>
        <taxon>Desulfatirhabdiaceae</taxon>
        <taxon>Desulfatirhabdium</taxon>
    </lineage>
</organism>
<dbReference type="InterPro" id="IPR013815">
    <property type="entry name" value="ATP_grasp_subdomain_1"/>
</dbReference>
<dbReference type="NCBIfam" id="NF001503">
    <property type="entry name" value="PRK00349.1"/>
    <property type="match status" value="1"/>
</dbReference>
<dbReference type="Pfam" id="PF17760">
    <property type="entry name" value="UvrA_inter"/>
    <property type="match status" value="1"/>
</dbReference>
<dbReference type="Pfam" id="PF17755">
    <property type="entry name" value="UvrA_DNA-bind"/>
    <property type="match status" value="1"/>
</dbReference>
<dbReference type="GO" id="GO:0006289">
    <property type="term" value="P:nucleotide-excision repair"/>
    <property type="evidence" value="ECO:0007669"/>
    <property type="project" value="InterPro"/>
</dbReference>
<sequence>MTVDEIRIRGARQHNLKSVDLDLPKNRIVVITGISGSGKSSLAFDTLYAEGQRRYVESLSTYARQFLERMEKPQVDRIEGLSPAIAIDQKNTGHNPRSTVGTITEIYDYLRLLFARIGQTHCPVCSRPIQSQSIDEILDAVLELPAGSRFSVLASIPLDPQPTTRQERIKKLIRQGFSRAMIDDNLIELEDVLHRHSNDRTTLDIVVDRLVLKEGIHNRLADSIEMALSLSGGAVVLQSATGERMRFSETAVCNHCGIQAPKITPATFSFNAPTGACPTCSGLGATSSFDPDLIVPNPELSLREGAIAVWEDAFRLDFIDMLESLATRYHADIYQPYRSLSESFQQVLLFGEPDDAKAPAGRLSKKKEGHPPHRFEGILPILEKQYQQADSLSAKAELDRFRTYRTCPDCEGTRLNPIAGMVVVGGMRIYDITALRIIEAIGFFDGLDLSDREHAIADRILSEIRDRLTFLDQVGLGYLSLDRGASTLSGGESQRIRLASQIGSKLSGVLYVLDEPSIGLHPRDNRRLIDALRRMRDLGNSVIVVEHDEEMIRSADHVVDMGPGAGSFGGRVVYSGPVSGIVHAAESLTAPYLSGSKCIVESSPRRNGTGQQIRIEGASGNNLRHLNVAFPIGCLTCVTGVSGSGKSTLVIETLYKSLLQRLYKSRIPAAPHERITGIEAVDKVINIDQSPIGRTPRSNPATYTGLFSAIRDVFAKTEEARSRGYKASRFSFNIKGGRCEACGGDGVNRIEMLFLPDVFVTCETCKGKRYNRETLEVTYRGKSIADVLDMTVEEAIRFFERIPSIRSKLSVLADVGLGYITLGQQAVTLSGGEAQRIKLSRELGKRDTGRTLYILDEPTTGLHFEDIRQLLQVLNRLVDAGNTVIMIEHHLDVIQAADYVIDLGPDGGDKGGEIVATGTPEAIAACPASETGKCLRQKWGGFSSNG</sequence>
<evidence type="ECO:0000256" key="3">
    <source>
        <dbReference type="ARBA" id="ARBA00022723"/>
    </source>
</evidence>
<keyword evidence="4" id="KW-0677">Repeat</keyword>
<evidence type="ECO:0000256" key="6">
    <source>
        <dbReference type="ARBA" id="ARBA00022763"/>
    </source>
</evidence>
<dbReference type="PROSITE" id="PS00211">
    <property type="entry name" value="ABC_TRANSPORTER_1"/>
    <property type="match status" value="2"/>
</dbReference>
<evidence type="ECO:0000256" key="15">
    <source>
        <dbReference type="ARBA" id="ARBA00039316"/>
    </source>
</evidence>
<dbReference type="InterPro" id="IPR041552">
    <property type="entry name" value="UvrA_DNA-bd"/>
</dbReference>
<dbReference type="NCBIfam" id="TIGR00630">
    <property type="entry name" value="uvra"/>
    <property type="match status" value="1"/>
</dbReference>
<dbReference type="AlphaFoldDB" id="A0A7C4RQW1"/>
<evidence type="ECO:0000256" key="13">
    <source>
        <dbReference type="ARBA" id="ARBA00023204"/>
    </source>
</evidence>
<keyword evidence="8" id="KW-0863">Zinc-finger</keyword>
<keyword evidence="7" id="KW-0228">DNA excision</keyword>
<comment type="caution">
    <text evidence="18">The sequence shown here is derived from an EMBL/GenBank/DDBJ whole genome shotgun (WGS) entry which is preliminary data.</text>
</comment>
<evidence type="ECO:0000256" key="9">
    <source>
        <dbReference type="ARBA" id="ARBA00022833"/>
    </source>
</evidence>
<keyword evidence="13" id="KW-0234">DNA repair</keyword>
<dbReference type="PANTHER" id="PTHR43152:SF3">
    <property type="entry name" value="UVRABC SYSTEM PROTEIN A"/>
    <property type="match status" value="1"/>
</dbReference>
<keyword evidence="2" id="KW-0963">Cytoplasm</keyword>
<dbReference type="GO" id="GO:0005737">
    <property type="term" value="C:cytoplasm"/>
    <property type="evidence" value="ECO:0007669"/>
    <property type="project" value="UniProtKB-SubCell"/>
</dbReference>
<dbReference type="FunFam" id="1.20.1580.10:FF:000002">
    <property type="entry name" value="UvrABC system protein A"/>
    <property type="match status" value="1"/>
</dbReference>
<dbReference type="PANTHER" id="PTHR43152">
    <property type="entry name" value="UVRABC SYSTEM PROTEIN A"/>
    <property type="match status" value="1"/>
</dbReference>
<evidence type="ECO:0000259" key="17">
    <source>
        <dbReference type="PROSITE" id="PS50893"/>
    </source>
</evidence>
<keyword evidence="6" id="KW-0227">DNA damage</keyword>
<dbReference type="Gene3D" id="1.20.1580.10">
    <property type="entry name" value="ABC transporter ATPase like domain"/>
    <property type="match status" value="2"/>
</dbReference>
<comment type="similarity">
    <text evidence="14">Belongs to the ABC transporter superfamily. UvrA family.</text>
</comment>
<dbReference type="GO" id="GO:0003677">
    <property type="term" value="F:DNA binding"/>
    <property type="evidence" value="ECO:0007669"/>
    <property type="project" value="UniProtKB-KW"/>
</dbReference>
<dbReference type="CDD" id="cd03271">
    <property type="entry name" value="ABC_UvrA_II"/>
    <property type="match status" value="1"/>
</dbReference>
<dbReference type="InterPro" id="IPR027417">
    <property type="entry name" value="P-loop_NTPase"/>
</dbReference>
<dbReference type="EMBL" id="DSUH01000082">
    <property type="protein sequence ID" value="HGU31972.1"/>
    <property type="molecule type" value="Genomic_DNA"/>
</dbReference>
<dbReference type="InterPro" id="IPR041102">
    <property type="entry name" value="UvrA_inter"/>
</dbReference>
<evidence type="ECO:0000256" key="5">
    <source>
        <dbReference type="ARBA" id="ARBA00022741"/>
    </source>
</evidence>